<dbReference type="Proteomes" id="UP001253848">
    <property type="component" value="Unassembled WGS sequence"/>
</dbReference>
<dbReference type="EMBL" id="JAVRHN010000002">
    <property type="protein sequence ID" value="MDT0685277.1"/>
    <property type="molecule type" value="Genomic_DNA"/>
</dbReference>
<evidence type="ECO:0000313" key="3">
    <source>
        <dbReference type="EMBL" id="MDT0685277.1"/>
    </source>
</evidence>
<organism evidence="3 4">
    <name type="scientific">Autumnicola psychrophila</name>
    <dbReference type="NCBI Taxonomy" id="3075592"/>
    <lineage>
        <taxon>Bacteria</taxon>
        <taxon>Pseudomonadati</taxon>
        <taxon>Bacteroidota</taxon>
        <taxon>Flavobacteriia</taxon>
        <taxon>Flavobacteriales</taxon>
        <taxon>Flavobacteriaceae</taxon>
        <taxon>Autumnicola</taxon>
    </lineage>
</organism>
<comment type="caution">
    <text evidence="3">The sequence shown here is derived from an EMBL/GenBank/DDBJ whole genome shotgun (WGS) entry which is preliminary data.</text>
</comment>
<feature type="domain" description="DUF2061" evidence="2">
    <location>
        <begin position="78"/>
        <end position="127"/>
    </location>
</feature>
<sequence>MGDTPHKRHIAKAITWRVVGTIDTILLSWFISGNPLVALQIGMAEVITKMGLYYCHERIWFRLDLKGEAKKSHFRHFLKSISWRVVGTVDTMFLAWVITGNALTGLKIGLVEVITKMTLYYLHERAWYKINYGLNGRKFNSKSISHE</sequence>
<keyword evidence="1" id="KW-0812">Transmembrane</keyword>
<dbReference type="InterPro" id="IPR018638">
    <property type="entry name" value="DUF2061_membrane"/>
</dbReference>
<dbReference type="RefSeq" id="WP_311498711.1">
    <property type="nucleotide sequence ID" value="NZ_JAVRHN010000002.1"/>
</dbReference>
<evidence type="ECO:0000259" key="2">
    <source>
        <dbReference type="Pfam" id="PF09834"/>
    </source>
</evidence>
<name>A0ABU3DNI8_9FLAO</name>
<keyword evidence="1" id="KW-0472">Membrane</keyword>
<accession>A0ABU3DNI8</accession>
<dbReference type="Pfam" id="PF09834">
    <property type="entry name" value="DUF2061"/>
    <property type="match status" value="2"/>
</dbReference>
<proteinExistence type="predicted"/>
<keyword evidence="4" id="KW-1185">Reference proteome</keyword>
<feature type="transmembrane region" description="Helical" evidence="1">
    <location>
        <begin position="14"/>
        <end position="31"/>
    </location>
</feature>
<reference evidence="3 4" key="1">
    <citation type="submission" date="2023-09" db="EMBL/GenBank/DDBJ databases">
        <authorList>
            <person name="Rey-Velasco X."/>
        </authorList>
    </citation>
    <scope>NUCLEOTIDE SEQUENCE [LARGE SCALE GENOMIC DNA]</scope>
    <source>
        <strain evidence="3 4">F225</strain>
    </source>
</reference>
<evidence type="ECO:0000256" key="1">
    <source>
        <dbReference type="SAM" id="Phobius"/>
    </source>
</evidence>
<protein>
    <submittedName>
        <fullName evidence="3">DUF2061 domain-containing protein</fullName>
    </submittedName>
</protein>
<evidence type="ECO:0000313" key="4">
    <source>
        <dbReference type="Proteomes" id="UP001253848"/>
    </source>
</evidence>
<gene>
    <name evidence="3" type="ORF">RM541_02810</name>
</gene>
<feature type="domain" description="DUF2061" evidence="2">
    <location>
        <begin position="10"/>
        <end position="60"/>
    </location>
</feature>
<keyword evidence="1" id="KW-1133">Transmembrane helix</keyword>